<organism evidence="3 4">
    <name type="scientific">Eggerthella lenta</name>
    <name type="common">Eubacterium lentum</name>
    <dbReference type="NCBI Taxonomy" id="84112"/>
    <lineage>
        <taxon>Bacteria</taxon>
        <taxon>Bacillati</taxon>
        <taxon>Actinomycetota</taxon>
        <taxon>Coriobacteriia</taxon>
        <taxon>Eggerthellales</taxon>
        <taxon>Eggerthellaceae</taxon>
        <taxon>Eggerthella</taxon>
    </lineage>
</organism>
<evidence type="ECO:0000313" key="3">
    <source>
        <dbReference type="EMBL" id="RDB80927.1"/>
    </source>
</evidence>
<dbReference type="InterPro" id="IPR036291">
    <property type="entry name" value="NAD(P)-bd_dom_sf"/>
</dbReference>
<dbReference type="Proteomes" id="UP000253857">
    <property type="component" value="Unassembled WGS sequence"/>
</dbReference>
<proteinExistence type="predicted"/>
<dbReference type="Gene3D" id="3.30.360.10">
    <property type="entry name" value="Dihydrodipicolinate Reductase, domain 2"/>
    <property type="match status" value="1"/>
</dbReference>
<dbReference type="InterPro" id="IPR055170">
    <property type="entry name" value="GFO_IDH_MocA-like_dom"/>
</dbReference>
<dbReference type="RefSeq" id="WP_114518653.1">
    <property type="nucleotide sequence ID" value="NZ_PPTY01000052.1"/>
</dbReference>
<gene>
    <name evidence="3" type="ORF">C1871_15040</name>
</gene>
<dbReference type="InterPro" id="IPR000683">
    <property type="entry name" value="Gfo/Idh/MocA-like_OxRdtase_N"/>
</dbReference>
<dbReference type="Pfam" id="PF01408">
    <property type="entry name" value="GFO_IDH_MocA"/>
    <property type="match status" value="1"/>
</dbReference>
<dbReference type="AlphaFoldDB" id="A0A369MXF1"/>
<dbReference type="SUPFAM" id="SSF51735">
    <property type="entry name" value="NAD(P)-binding Rossmann-fold domains"/>
    <property type="match status" value="1"/>
</dbReference>
<dbReference type="SUPFAM" id="SSF55347">
    <property type="entry name" value="Glyceraldehyde-3-phosphate dehydrogenase-like, C-terminal domain"/>
    <property type="match status" value="1"/>
</dbReference>
<feature type="domain" description="Gfo/Idh/MocA-like oxidoreductase N-terminal" evidence="1">
    <location>
        <begin position="1"/>
        <end position="122"/>
    </location>
</feature>
<dbReference type="Pfam" id="PF22725">
    <property type="entry name" value="GFO_IDH_MocA_C3"/>
    <property type="match status" value="1"/>
</dbReference>
<comment type="caution">
    <text evidence="3">The sequence shown here is derived from an EMBL/GenBank/DDBJ whole genome shotgun (WGS) entry which is preliminary data.</text>
</comment>
<feature type="domain" description="GFO/IDH/MocA-like oxidoreductase" evidence="2">
    <location>
        <begin position="132"/>
        <end position="257"/>
    </location>
</feature>
<dbReference type="InterPro" id="IPR052515">
    <property type="entry name" value="Gfo/Idh/MocA_Oxidoreductase"/>
</dbReference>
<reference evidence="3 4" key="1">
    <citation type="journal article" date="2018" name="Elife">
        <title>Discovery and characterization of a prevalent human gut bacterial enzyme sufficient for the inactivation of a family of plant toxins.</title>
        <authorList>
            <person name="Koppel N."/>
            <person name="Bisanz J.E."/>
            <person name="Pandelia M.E."/>
            <person name="Turnbaugh P.J."/>
            <person name="Balskus E.P."/>
        </authorList>
    </citation>
    <scope>NUCLEOTIDE SEQUENCE [LARGE SCALE GENOMIC DNA]</scope>
    <source>
        <strain evidence="3 4">FAA1-1-60AUCSF</strain>
    </source>
</reference>
<sequence length="357" mass="38827">MKVAIIGCGRIALNHVKAVEANGLELAALCDVVPGKAEGLLERSAWAGPAPKIFEDYREMLATVPEIELVAVATESGEHARIALDCIDADKNVIVEKPIALSMADADEIVRRAGERGVKVSACHQNRFNVAVRHARRAVEEGRFGRMSHGSVHVRWNRGRAYYDQAPWRGTWAQDGGCLMNQCIHGIDLLRWMMGGEVVSVCAQTRRRFHDYLEAEDVGVAILTFADGSVATVEGTANVFPRNLEETLYLFGEAGTVKIGGTSTNNVDVWDFADEREGDEGIAGLEEPTSNVYGNGHAALYADVVEAIRDDRAPYVDAKAGRDALEVVLAIYKSQKTGLPVKLPLQDFASTDMEGAF</sequence>
<dbReference type="EMBL" id="PPTY01000052">
    <property type="protein sequence ID" value="RDB80927.1"/>
    <property type="molecule type" value="Genomic_DNA"/>
</dbReference>
<protein>
    <submittedName>
        <fullName evidence="3">Oxidoreductase</fullName>
    </submittedName>
</protein>
<dbReference type="PANTHER" id="PTHR43249:SF1">
    <property type="entry name" value="D-GLUCOSIDE 3-DEHYDROGENASE"/>
    <property type="match status" value="1"/>
</dbReference>
<evidence type="ECO:0000259" key="2">
    <source>
        <dbReference type="Pfam" id="PF22725"/>
    </source>
</evidence>
<evidence type="ECO:0000313" key="4">
    <source>
        <dbReference type="Proteomes" id="UP000253857"/>
    </source>
</evidence>
<name>A0A369MXF1_EGGLN</name>
<dbReference type="GO" id="GO:0000166">
    <property type="term" value="F:nucleotide binding"/>
    <property type="evidence" value="ECO:0007669"/>
    <property type="project" value="InterPro"/>
</dbReference>
<dbReference type="PANTHER" id="PTHR43249">
    <property type="entry name" value="UDP-N-ACETYL-2-AMINO-2-DEOXY-D-GLUCURONATE OXIDASE"/>
    <property type="match status" value="1"/>
</dbReference>
<accession>A0A369MXF1</accession>
<dbReference type="Gene3D" id="3.40.50.720">
    <property type="entry name" value="NAD(P)-binding Rossmann-like Domain"/>
    <property type="match status" value="1"/>
</dbReference>
<evidence type="ECO:0000259" key="1">
    <source>
        <dbReference type="Pfam" id="PF01408"/>
    </source>
</evidence>